<dbReference type="EMBL" id="FONT01000006">
    <property type="protein sequence ID" value="SFE93028.1"/>
    <property type="molecule type" value="Genomic_DNA"/>
</dbReference>
<dbReference type="SUPFAM" id="SSF51735">
    <property type="entry name" value="NAD(P)-binding Rossmann-fold domains"/>
    <property type="match status" value="1"/>
</dbReference>
<dbReference type="RefSeq" id="WP_091662672.1">
    <property type="nucleotide sequence ID" value="NZ_FONT01000006.1"/>
</dbReference>
<dbReference type="STRING" id="930128.SAMN05192532_10656"/>
<organism evidence="3 4">
    <name type="scientific">Alteribacillus iranensis</name>
    <dbReference type="NCBI Taxonomy" id="930128"/>
    <lineage>
        <taxon>Bacteria</taxon>
        <taxon>Bacillati</taxon>
        <taxon>Bacillota</taxon>
        <taxon>Bacilli</taxon>
        <taxon>Bacillales</taxon>
        <taxon>Bacillaceae</taxon>
        <taxon>Alteribacillus</taxon>
    </lineage>
</organism>
<dbReference type="PRINTS" id="PR00081">
    <property type="entry name" value="GDHRDH"/>
</dbReference>
<dbReference type="GO" id="GO:0008206">
    <property type="term" value="P:bile acid metabolic process"/>
    <property type="evidence" value="ECO:0007669"/>
    <property type="project" value="UniProtKB-ARBA"/>
</dbReference>
<dbReference type="Proteomes" id="UP000199516">
    <property type="component" value="Unassembled WGS sequence"/>
</dbReference>
<dbReference type="CDD" id="cd05344">
    <property type="entry name" value="BKR_like_SDR_like"/>
    <property type="match status" value="1"/>
</dbReference>
<evidence type="ECO:0000313" key="3">
    <source>
        <dbReference type="EMBL" id="SFE93028.1"/>
    </source>
</evidence>
<keyword evidence="2" id="KW-0560">Oxidoreductase</keyword>
<proteinExistence type="inferred from homology"/>
<protein>
    <submittedName>
        <fullName evidence="3">3-oxoacyl-[acyl-carrier protein] reductase</fullName>
    </submittedName>
</protein>
<name>A0A1I2EKN9_9BACI</name>
<dbReference type="PANTHER" id="PTHR42879:SF6">
    <property type="entry name" value="NADPH-DEPENDENT REDUCTASE BACG"/>
    <property type="match status" value="1"/>
</dbReference>
<dbReference type="FunFam" id="3.40.50.720:FF:000084">
    <property type="entry name" value="Short-chain dehydrogenase reductase"/>
    <property type="match status" value="1"/>
</dbReference>
<sequence>MDLKLKDKGVVVLASSKGLGKASALEFAKEGAQVMISGRSRERLKEAAQDITEKSGQPVFWEVCDLTKAEEIQGLMEEAKKKMERIDVLVNNTGGPPAGTFDHMADEDWKYGFELVLFSVIRAIRAALPELRKNQGRIVNITSSSVKEPLEQLILSNTFRMGIAGLAKTLATELAPDGILINTVGPGRIATDRTRDLDEIKAEKTGRTFEEIRKNNASSIPMGRYGHPEEFAKHVAFLGSGANTYVTGQTVLVEGGMVKAY</sequence>
<reference evidence="3 4" key="1">
    <citation type="submission" date="2016-10" db="EMBL/GenBank/DDBJ databases">
        <authorList>
            <person name="de Groot N.N."/>
        </authorList>
    </citation>
    <scope>NUCLEOTIDE SEQUENCE [LARGE SCALE GENOMIC DNA]</scope>
    <source>
        <strain evidence="3 4">DSM 23995</strain>
    </source>
</reference>
<dbReference type="PANTHER" id="PTHR42879">
    <property type="entry name" value="3-OXOACYL-(ACYL-CARRIER-PROTEIN) REDUCTASE"/>
    <property type="match status" value="1"/>
</dbReference>
<evidence type="ECO:0000256" key="1">
    <source>
        <dbReference type="ARBA" id="ARBA00006484"/>
    </source>
</evidence>
<dbReference type="AlphaFoldDB" id="A0A1I2EKN9"/>
<dbReference type="InterPro" id="IPR036291">
    <property type="entry name" value="NAD(P)-bd_dom_sf"/>
</dbReference>
<keyword evidence="4" id="KW-1185">Reference proteome</keyword>
<dbReference type="Pfam" id="PF13561">
    <property type="entry name" value="adh_short_C2"/>
    <property type="match status" value="1"/>
</dbReference>
<dbReference type="GO" id="GO:0016491">
    <property type="term" value="F:oxidoreductase activity"/>
    <property type="evidence" value="ECO:0007669"/>
    <property type="project" value="UniProtKB-KW"/>
</dbReference>
<dbReference type="InterPro" id="IPR050259">
    <property type="entry name" value="SDR"/>
</dbReference>
<dbReference type="Gene3D" id="3.40.50.720">
    <property type="entry name" value="NAD(P)-binding Rossmann-like Domain"/>
    <property type="match status" value="1"/>
</dbReference>
<comment type="similarity">
    <text evidence="1">Belongs to the short-chain dehydrogenases/reductases (SDR) family.</text>
</comment>
<dbReference type="OrthoDB" id="9803333at2"/>
<gene>
    <name evidence="3" type="ORF">SAMN05192532_10656</name>
</gene>
<evidence type="ECO:0000313" key="4">
    <source>
        <dbReference type="Proteomes" id="UP000199516"/>
    </source>
</evidence>
<evidence type="ECO:0000256" key="2">
    <source>
        <dbReference type="ARBA" id="ARBA00023002"/>
    </source>
</evidence>
<dbReference type="PRINTS" id="PR00080">
    <property type="entry name" value="SDRFAMILY"/>
</dbReference>
<dbReference type="InterPro" id="IPR002347">
    <property type="entry name" value="SDR_fam"/>
</dbReference>
<accession>A0A1I2EKN9</accession>